<name>A0A0D6QU81_ARACU</name>
<keyword evidence="3" id="KW-0963">Cytoplasm</keyword>
<evidence type="ECO:0000256" key="13">
    <source>
        <dbReference type="PROSITE-ProRule" id="PRU10141"/>
    </source>
</evidence>
<feature type="compositionally biased region" description="Acidic residues" evidence="14">
    <location>
        <begin position="324"/>
        <end position="334"/>
    </location>
</feature>
<feature type="compositionally biased region" description="Basic and acidic residues" evidence="14">
    <location>
        <begin position="363"/>
        <end position="380"/>
    </location>
</feature>
<dbReference type="EC" id="2.7.11.1" evidence="2"/>
<evidence type="ECO:0000256" key="9">
    <source>
        <dbReference type="ARBA" id="ARBA00022840"/>
    </source>
</evidence>
<evidence type="ECO:0000256" key="12">
    <source>
        <dbReference type="ARBA" id="ARBA00063228"/>
    </source>
</evidence>
<keyword evidence="6" id="KW-0808">Transferase</keyword>
<dbReference type="SUPFAM" id="SSF52402">
    <property type="entry name" value="Adenine nucleotide alpha hydrolases-like"/>
    <property type="match status" value="1"/>
</dbReference>
<dbReference type="PANTHER" id="PTHR47987:SF13">
    <property type="entry name" value="RECEPTOR-LIKE CYTOSOLIC SERINE_THREONINE-PROTEIN KINASE RBK2"/>
    <property type="match status" value="1"/>
</dbReference>
<evidence type="ECO:0000259" key="15">
    <source>
        <dbReference type="PROSITE" id="PS50011"/>
    </source>
</evidence>
<evidence type="ECO:0000256" key="6">
    <source>
        <dbReference type="ARBA" id="ARBA00022679"/>
    </source>
</evidence>
<protein>
    <recommendedName>
        <fullName evidence="2">non-specific serine/threonine protein kinase</fullName>
        <ecNumber evidence="2">2.7.11.1</ecNumber>
    </recommendedName>
</protein>
<dbReference type="FunFam" id="1.10.510.10:FF:000335">
    <property type="entry name" value="receptor-like cytosolic serine/threonine-protein kinase RBK2"/>
    <property type="match status" value="1"/>
</dbReference>
<dbReference type="PROSITE" id="PS50011">
    <property type="entry name" value="PROTEIN_KINASE_DOM"/>
    <property type="match status" value="1"/>
</dbReference>
<dbReference type="Gene3D" id="1.10.510.10">
    <property type="entry name" value="Transferase(Phosphotransferase) domain 1"/>
    <property type="match status" value="1"/>
</dbReference>
<evidence type="ECO:0000256" key="3">
    <source>
        <dbReference type="ARBA" id="ARBA00022490"/>
    </source>
</evidence>
<comment type="subcellular location">
    <subcellularLocation>
        <location evidence="1">Cytoplasm</location>
    </subcellularLocation>
</comment>
<feature type="region of interest" description="Disordered" evidence="14">
    <location>
        <begin position="190"/>
        <end position="237"/>
    </location>
</feature>
<keyword evidence="9 13" id="KW-0067">ATP-binding</keyword>
<feature type="compositionally biased region" description="Low complexity" evidence="14">
    <location>
        <begin position="455"/>
        <end position="474"/>
    </location>
</feature>
<dbReference type="SUPFAM" id="SSF56112">
    <property type="entry name" value="Protein kinase-like (PK-like)"/>
    <property type="match status" value="1"/>
</dbReference>
<feature type="domain" description="Protein kinase" evidence="15">
    <location>
        <begin position="580"/>
        <end position="854"/>
    </location>
</feature>
<comment type="catalytic activity">
    <reaction evidence="10">
        <text>L-threonyl-[protein] + ATP = O-phospho-L-threonyl-[protein] + ADP + H(+)</text>
        <dbReference type="Rhea" id="RHEA:46608"/>
        <dbReference type="Rhea" id="RHEA-COMP:11060"/>
        <dbReference type="Rhea" id="RHEA-COMP:11605"/>
        <dbReference type="ChEBI" id="CHEBI:15378"/>
        <dbReference type="ChEBI" id="CHEBI:30013"/>
        <dbReference type="ChEBI" id="CHEBI:30616"/>
        <dbReference type="ChEBI" id="CHEBI:61977"/>
        <dbReference type="ChEBI" id="CHEBI:456216"/>
        <dbReference type="EC" id="2.7.11.1"/>
    </reaction>
</comment>
<evidence type="ECO:0000256" key="5">
    <source>
        <dbReference type="ARBA" id="ARBA00022553"/>
    </source>
</evidence>
<feature type="compositionally biased region" description="Low complexity" evidence="14">
    <location>
        <begin position="428"/>
        <end position="446"/>
    </location>
</feature>
<dbReference type="FunFam" id="3.30.200.20:FF:000389">
    <property type="entry name" value="Receptor-like cytosolic serine/threonine-protein kinase RBK1"/>
    <property type="match status" value="1"/>
</dbReference>
<evidence type="ECO:0000256" key="8">
    <source>
        <dbReference type="ARBA" id="ARBA00022777"/>
    </source>
</evidence>
<dbReference type="GO" id="GO:0051020">
    <property type="term" value="F:GTPase binding"/>
    <property type="evidence" value="ECO:0007669"/>
    <property type="project" value="UniProtKB-ARBA"/>
</dbReference>
<evidence type="ECO:0000256" key="2">
    <source>
        <dbReference type="ARBA" id="ARBA00012513"/>
    </source>
</evidence>
<keyword evidence="5" id="KW-0597">Phosphoprotein</keyword>
<comment type="catalytic activity">
    <reaction evidence="11">
        <text>L-seryl-[protein] + ATP = O-phospho-L-seryl-[protein] + ADP + H(+)</text>
        <dbReference type="Rhea" id="RHEA:17989"/>
        <dbReference type="Rhea" id="RHEA-COMP:9863"/>
        <dbReference type="Rhea" id="RHEA-COMP:11604"/>
        <dbReference type="ChEBI" id="CHEBI:15378"/>
        <dbReference type="ChEBI" id="CHEBI:29999"/>
        <dbReference type="ChEBI" id="CHEBI:30616"/>
        <dbReference type="ChEBI" id="CHEBI:83421"/>
        <dbReference type="ChEBI" id="CHEBI:456216"/>
        <dbReference type="EC" id="2.7.11.1"/>
    </reaction>
</comment>
<dbReference type="InterPro" id="IPR000719">
    <property type="entry name" value="Prot_kinase_dom"/>
</dbReference>
<dbReference type="Gene3D" id="3.40.50.620">
    <property type="entry name" value="HUPs"/>
    <property type="match status" value="1"/>
</dbReference>
<dbReference type="PANTHER" id="PTHR47987">
    <property type="entry name" value="OS08G0249100 PROTEIN"/>
    <property type="match status" value="1"/>
</dbReference>
<evidence type="ECO:0000313" key="16">
    <source>
        <dbReference type="EMBL" id="JAG94006.1"/>
    </source>
</evidence>
<dbReference type="Pfam" id="PF07714">
    <property type="entry name" value="PK_Tyr_Ser-Thr"/>
    <property type="match status" value="1"/>
</dbReference>
<dbReference type="PROSITE" id="PS00107">
    <property type="entry name" value="PROTEIN_KINASE_ATP"/>
    <property type="match status" value="1"/>
</dbReference>
<reference evidence="16" key="1">
    <citation type="submission" date="2015-03" db="EMBL/GenBank/DDBJ databases">
        <title>A transcriptome of Araucaria cunninghamii, an australian fine timber species.</title>
        <authorList>
            <person name="Jing Yi C.J.Y."/>
            <person name="Yin San L.Y.S."/>
            <person name="Abdul Karim S.S."/>
            <person name="Wan Azmi N.N."/>
            <person name="Hercus R.R."/>
            <person name="Croft L.L."/>
        </authorList>
    </citation>
    <scope>NUCLEOTIDE SEQUENCE</scope>
    <source>
        <strain evidence="16">MI0301</strain>
        <tissue evidence="16">Leaf</tissue>
    </source>
</reference>
<feature type="compositionally biased region" description="Acidic residues" evidence="14">
    <location>
        <begin position="396"/>
        <end position="406"/>
    </location>
</feature>
<comment type="subunit">
    <text evidence="12">Interacts with ARAC5 and ARAC10.</text>
</comment>
<evidence type="ECO:0000256" key="11">
    <source>
        <dbReference type="ARBA" id="ARBA00048679"/>
    </source>
</evidence>
<dbReference type="InterPro" id="IPR046958">
    <property type="entry name" value="RBK1/2/STUNTED"/>
</dbReference>
<evidence type="ECO:0000256" key="1">
    <source>
        <dbReference type="ARBA" id="ARBA00004496"/>
    </source>
</evidence>
<dbReference type="SMART" id="SM00220">
    <property type="entry name" value="S_TKc"/>
    <property type="match status" value="1"/>
</dbReference>
<sequence length="898" mass="99995">MKGENERWQMKEEKEKHLQLYKRGREERKGKGKEVILIGFLPQRGGLDLITWSIHAAAHAGDVVIALIVCDPSSTLLRVGGSEEEQEYGVERFVVGNRRRTVRAQLGELKHLCRQKQIKMDIKFVSGEHPEKVLVEQAKALNASTLVIGTTDRFVSWRKRTRSNYCVQNAPAWCSVVTVKNGKVVHLKENQMNIPSEADTEHVSSSSEGTQFSDIEQDSKDQPHESLEEEFSFSPNVAEADANSADVNAKGGEGKQCQSGCELMEEISSTSDGEEVLKWNGIPILAYATGKKEAAVKGDTSADEDHSFQDLPISTPFSPNVYEIDFDVNEDEEAGGGGEERERDKYGCEQAQEISPRQVLNEEQGKGKEDQFQGDSERRTSSSSSNVYEVYFDANQDGDGDDDEDEGGSKSWSEPRGRSSPRGVLEGSAAACLDSDSSSSPSSNSFSDDKAVVISPSPSHSRSQSQSQSRSRWGSGNGSGSGNEKGQKASQWRNFLRLWKQGSIRRLSALPQRSGSRFARSNNNDSGNFHFRMGSFSQSKDNSSFCDQFLNLEKNLTDSTSKPSWKCFTLKELEFATNNFSPDNLIGKGGYAEVYKGHLNDGRIVAVKRLNRGKTEEQKVGDFLTELGIIVHIDHPNAARLIGFGVEGGLHIILQFSPHGSLASMLHGQHPQQLDWDIRYRVAVGTAKGLLYLHEGCQRRIIHRDIKASNILLTEDFEPQISDFGLAKWLPDQWKHLTVTPIEGTFGYLAPEYFMHGIVDEKTDVFAFGVLLLELITGRRPIDSSQQNIMMWAKPLIDSRNIRGLVDPALGDSYNIHEINYMVLTASLCIQQSAALRPCMADVLQLLTGERDILETTDCHRMPVMESLYLEGSSDTEEYTSTRYISDLNRYREIALES</sequence>
<dbReference type="AlphaFoldDB" id="A0A0D6QU81"/>
<feature type="compositionally biased region" description="Basic and acidic residues" evidence="14">
    <location>
        <begin position="338"/>
        <end position="347"/>
    </location>
</feature>
<proteinExistence type="predicted"/>
<evidence type="ECO:0000256" key="14">
    <source>
        <dbReference type="SAM" id="MobiDB-lite"/>
    </source>
</evidence>
<evidence type="ECO:0000256" key="4">
    <source>
        <dbReference type="ARBA" id="ARBA00022527"/>
    </source>
</evidence>
<keyword evidence="7 13" id="KW-0547">Nucleotide-binding</keyword>
<dbReference type="InterPro" id="IPR014729">
    <property type="entry name" value="Rossmann-like_a/b/a_fold"/>
</dbReference>
<evidence type="ECO:0000256" key="7">
    <source>
        <dbReference type="ARBA" id="ARBA00022741"/>
    </source>
</evidence>
<dbReference type="GO" id="GO:0005524">
    <property type="term" value="F:ATP binding"/>
    <property type="evidence" value="ECO:0007669"/>
    <property type="project" value="UniProtKB-UniRule"/>
</dbReference>
<feature type="compositionally biased region" description="Basic and acidic residues" evidence="14">
    <location>
        <begin position="217"/>
        <end position="226"/>
    </location>
</feature>
<organism evidence="16">
    <name type="scientific">Araucaria cunninghamii</name>
    <name type="common">Hoop pine</name>
    <name type="synonym">Moreton Bay pine</name>
    <dbReference type="NCBI Taxonomy" id="56994"/>
    <lineage>
        <taxon>Eukaryota</taxon>
        <taxon>Viridiplantae</taxon>
        <taxon>Streptophyta</taxon>
        <taxon>Embryophyta</taxon>
        <taxon>Tracheophyta</taxon>
        <taxon>Spermatophyta</taxon>
        <taxon>Pinopsida</taxon>
        <taxon>Pinidae</taxon>
        <taxon>Conifers II</taxon>
        <taxon>Araucariales</taxon>
        <taxon>Araucariaceae</taxon>
        <taxon>Araucaria</taxon>
    </lineage>
</organism>
<keyword evidence="4" id="KW-0723">Serine/threonine-protein kinase</keyword>
<keyword evidence="8" id="KW-0418">Kinase</keyword>
<dbReference type="PROSITE" id="PS00108">
    <property type="entry name" value="PROTEIN_KINASE_ST"/>
    <property type="match status" value="1"/>
</dbReference>
<dbReference type="InterPro" id="IPR008271">
    <property type="entry name" value="Ser/Thr_kinase_AS"/>
</dbReference>
<dbReference type="InterPro" id="IPR017441">
    <property type="entry name" value="Protein_kinase_ATP_BS"/>
</dbReference>
<evidence type="ECO:0000256" key="10">
    <source>
        <dbReference type="ARBA" id="ARBA00047899"/>
    </source>
</evidence>
<feature type="binding site" evidence="13">
    <location>
        <position position="608"/>
    </location>
    <ligand>
        <name>ATP</name>
        <dbReference type="ChEBI" id="CHEBI:30616"/>
    </ligand>
</feature>
<feature type="region of interest" description="Disordered" evidence="14">
    <location>
        <begin position="296"/>
        <end position="487"/>
    </location>
</feature>
<dbReference type="GO" id="GO:0004674">
    <property type="term" value="F:protein serine/threonine kinase activity"/>
    <property type="evidence" value="ECO:0007669"/>
    <property type="project" value="UniProtKB-KW"/>
</dbReference>
<dbReference type="GO" id="GO:0005737">
    <property type="term" value="C:cytoplasm"/>
    <property type="evidence" value="ECO:0007669"/>
    <property type="project" value="UniProtKB-SubCell"/>
</dbReference>
<feature type="compositionally biased region" description="Polar residues" evidence="14">
    <location>
        <begin position="203"/>
        <end position="214"/>
    </location>
</feature>
<dbReference type="Gene3D" id="3.30.200.20">
    <property type="entry name" value="Phosphorylase Kinase, domain 1"/>
    <property type="match status" value="1"/>
</dbReference>
<accession>A0A0D6QU81</accession>
<dbReference type="InterPro" id="IPR001245">
    <property type="entry name" value="Ser-Thr/Tyr_kinase_cat_dom"/>
</dbReference>
<dbReference type="EMBL" id="GCKF01044902">
    <property type="protein sequence ID" value="JAG94006.1"/>
    <property type="molecule type" value="Transcribed_RNA"/>
</dbReference>
<dbReference type="EMBL" id="GCKF01044903">
    <property type="protein sequence ID" value="JAG94005.1"/>
    <property type="molecule type" value="Transcribed_RNA"/>
</dbReference>
<dbReference type="InterPro" id="IPR011009">
    <property type="entry name" value="Kinase-like_dom_sf"/>
</dbReference>